<evidence type="ECO:0000256" key="1">
    <source>
        <dbReference type="SAM" id="MobiDB-lite"/>
    </source>
</evidence>
<dbReference type="EMBL" id="JARUPT010000446">
    <property type="protein sequence ID" value="KAK0371432.1"/>
    <property type="molecule type" value="Genomic_DNA"/>
</dbReference>
<sequence>MARSSSYSDAPTRDSGYREPYGYPTSSARDSRWDVAEYSLRPAARGQDSSSSARQRSRSRSRDARPSRDTKHRKKRRSGGGSGSGSSSSSKDPPEATKGNTIVSSNSNAASFTPAAMFSNLQNAFHAFQSIPNLSTSTFELGPLPDTP</sequence>
<protein>
    <submittedName>
        <fullName evidence="2">Uncharacterized protein</fullName>
    </submittedName>
</protein>
<organism evidence="2 3">
    <name type="scientific">Colletotrichum limetticola</name>
    <dbReference type="NCBI Taxonomy" id="1209924"/>
    <lineage>
        <taxon>Eukaryota</taxon>
        <taxon>Fungi</taxon>
        <taxon>Dikarya</taxon>
        <taxon>Ascomycota</taxon>
        <taxon>Pezizomycotina</taxon>
        <taxon>Sordariomycetes</taxon>
        <taxon>Hypocreomycetidae</taxon>
        <taxon>Glomerellales</taxon>
        <taxon>Glomerellaceae</taxon>
        <taxon>Colletotrichum</taxon>
        <taxon>Colletotrichum acutatum species complex</taxon>
    </lineage>
</organism>
<evidence type="ECO:0000313" key="3">
    <source>
        <dbReference type="Proteomes" id="UP001169217"/>
    </source>
</evidence>
<feature type="region of interest" description="Disordered" evidence="1">
    <location>
        <begin position="1"/>
        <end position="107"/>
    </location>
</feature>
<reference evidence="2" key="1">
    <citation type="submission" date="2023-04" db="EMBL/GenBank/DDBJ databases">
        <title>Colletotrichum limetticola genome sequence.</title>
        <authorList>
            <person name="Baroncelli R."/>
        </authorList>
    </citation>
    <scope>NUCLEOTIDE SEQUENCE</scope>
    <source>
        <strain evidence="2">KLA-Anderson</strain>
    </source>
</reference>
<feature type="compositionally biased region" description="Basic and acidic residues" evidence="1">
    <location>
        <begin position="60"/>
        <end position="69"/>
    </location>
</feature>
<feature type="non-terminal residue" evidence="2">
    <location>
        <position position="148"/>
    </location>
</feature>
<keyword evidence="3" id="KW-1185">Reference proteome</keyword>
<feature type="compositionally biased region" description="Low complexity" evidence="1">
    <location>
        <begin position="43"/>
        <end position="54"/>
    </location>
</feature>
<name>A0ABQ9PHB0_9PEZI</name>
<evidence type="ECO:0000313" key="2">
    <source>
        <dbReference type="EMBL" id="KAK0371432.1"/>
    </source>
</evidence>
<gene>
    <name evidence="2" type="ORF">CLIM01_11222</name>
</gene>
<proteinExistence type="predicted"/>
<accession>A0ABQ9PHB0</accession>
<dbReference type="Proteomes" id="UP001169217">
    <property type="component" value="Unassembled WGS sequence"/>
</dbReference>
<comment type="caution">
    <text evidence="2">The sequence shown here is derived from an EMBL/GenBank/DDBJ whole genome shotgun (WGS) entry which is preliminary data.</text>
</comment>
<feature type="compositionally biased region" description="Polar residues" evidence="1">
    <location>
        <begin position="98"/>
        <end position="107"/>
    </location>
</feature>